<comment type="caution">
    <text evidence="1">The sequence shown here is derived from an EMBL/GenBank/DDBJ whole genome shotgun (WGS) entry which is preliminary data.</text>
</comment>
<evidence type="ECO:0000313" key="1">
    <source>
        <dbReference type="EMBL" id="EAZ90733.1"/>
    </source>
</evidence>
<organism evidence="1 2">
    <name type="scientific">Crocosphaera chwakensis CCY0110</name>
    <dbReference type="NCBI Taxonomy" id="391612"/>
    <lineage>
        <taxon>Bacteria</taxon>
        <taxon>Bacillati</taxon>
        <taxon>Cyanobacteriota</taxon>
        <taxon>Cyanophyceae</taxon>
        <taxon>Oscillatoriophycideae</taxon>
        <taxon>Chroococcales</taxon>
        <taxon>Aphanothecaceae</taxon>
        <taxon>Crocosphaera</taxon>
        <taxon>Crocosphaera chwakensis</taxon>
    </lineage>
</organism>
<keyword evidence="2" id="KW-1185">Reference proteome</keyword>
<accession>A3IS55</accession>
<dbReference type="Proteomes" id="UP000003781">
    <property type="component" value="Unassembled WGS sequence"/>
</dbReference>
<name>A3IS55_9CHRO</name>
<evidence type="ECO:0000313" key="2">
    <source>
        <dbReference type="Proteomes" id="UP000003781"/>
    </source>
</evidence>
<proteinExistence type="predicted"/>
<dbReference type="EMBL" id="AAXW01000021">
    <property type="protein sequence ID" value="EAZ90733.1"/>
    <property type="molecule type" value="Genomic_DNA"/>
</dbReference>
<dbReference type="AlphaFoldDB" id="A3IS55"/>
<protein>
    <submittedName>
        <fullName evidence="1">Uncharacterized protein</fullName>
    </submittedName>
</protein>
<sequence>MNTNTEYFYDSFAQPFEWDEHGAMAVYRETDIAFEEALESWCESDETTEPTDLDKEIAHPPF</sequence>
<dbReference type="RefSeq" id="WP_008276212.1">
    <property type="nucleotide sequence ID" value="NZ_AAXW01000021.1"/>
</dbReference>
<reference evidence="1 2" key="1">
    <citation type="submission" date="2007-03" db="EMBL/GenBank/DDBJ databases">
        <authorList>
            <person name="Stal L."/>
            <person name="Ferriera S."/>
            <person name="Johnson J."/>
            <person name="Kravitz S."/>
            <person name="Beeson K."/>
            <person name="Sutton G."/>
            <person name="Rogers Y.-H."/>
            <person name="Friedman R."/>
            <person name="Frazier M."/>
            <person name="Venter J.C."/>
        </authorList>
    </citation>
    <scope>NUCLEOTIDE SEQUENCE [LARGE SCALE GENOMIC DNA]</scope>
    <source>
        <strain evidence="1 2">CCY0110</strain>
    </source>
</reference>
<gene>
    <name evidence="1" type="ORF">CY0110_32335</name>
</gene>